<protein>
    <submittedName>
        <fullName evidence="4">DUF4440 domain-containing protein</fullName>
    </submittedName>
</protein>
<dbReference type="InterPro" id="IPR032710">
    <property type="entry name" value="NTF2-like_dom_sf"/>
</dbReference>
<evidence type="ECO:0000313" key="4">
    <source>
        <dbReference type="EMBL" id="MXP38171.1"/>
    </source>
</evidence>
<evidence type="ECO:0000259" key="2">
    <source>
        <dbReference type="Pfam" id="PF13577"/>
    </source>
</evidence>
<dbReference type="Proteomes" id="UP000430021">
    <property type="component" value="Unassembled WGS sequence"/>
</dbReference>
<dbReference type="RefSeq" id="WP_160760243.1">
    <property type="nucleotide sequence ID" value="NZ_BAAADZ010000002.1"/>
</dbReference>
<evidence type="ECO:0000313" key="5">
    <source>
        <dbReference type="Proteomes" id="UP000430021"/>
    </source>
</evidence>
<reference evidence="4 5" key="1">
    <citation type="submission" date="2019-12" db="EMBL/GenBank/DDBJ databases">
        <title>Genomic-based taxomic classification of the family Erythrobacteraceae.</title>
        <authorList>
            <person name="Xu L."/>
        </authorList>
    </citation>
    <scope>NUCLEOTIDE SEQUENCE [LARGE SCALE GENOMIC DNA]</scope>
    <source>
        <strain evidence="4 5">JCM 10282</strain>
    </source>
</reference>
<comment type="caution">
    <text evidence="4">The sequence shown here is derived from an EMBL/GenBank/DDBJ whole genome shotgun (WGS) entry which is preliminary data.</text>
</comment>
<dbReference type="SUPFAM" id="SSF54427">
    <property type="entry name" value="NTF2-like"/>
    <property type="match status" value="1"/>
</dbReference>
<dbReference type="CDD" id="cd00531">
    <property type="entry name" value="NTF2_like"/>
    <property type="match status" value="1"/>
</dbReference>
<dbReference type="Gene3D" id="3.10.450.50">
    <property type="match status" value="1"/>
</dbReference>
<dbReference type="OrthoDB" id="7585039at2"/>
<proteinExistence type="predicted"/>
<feature type="region of interest" description="Disordered" evidence="1">
    <location>
        <begin position="145"/>
        <end position="167"/>
    </location>
</feature>
<evidence type="ECO:0000313" key="6">
    <source>
        <dbReference type="Proteomes" id="UP000548685"/>
    </source>
</evidence>
<keyword evidence="6" id="KW-1185">Reference proteome</keyword>
<dbReference type="EMBL" id="JACICE010000001">
    <property type="protein sequence ID" value="MBB3774171.1"/>
    <property type="molecule type" value="Genomic_DNA"/>
</dbReference>
<evidence type="ECO:0000313" key="3">
    <source>
        <dbReference type="EMBL" id="MBB3774171.1"/>
    </source>
</evidence>
<organism evidence="4 5">
    <name type="scientific">Erythrobacter ramosus</name>
    <dbReference type="NCBI Taxonomy" id="35811"/>
    <lineage>
        <taxon>Bacteria</taxon>
        <taxon>Pseudomonadati</taxon>
        <taxon>Pseudomonadota</taxon>
        <taxon>Alphaproteobacteria</taxon>
        <taxon>Sphingomonadales</taxon>
        <taxon>Erythrobacteraceae</taxon>
        <taxon>Erythrobacter/Porphyrobacter group</taxon>
        <taxon>Erythrobacter</taxon>
    </lineage>
</organism>
<feature type="compositionally biased region" description="Basic and acidic residues" evidence="1">
    <location>
        <begin position="158"/>
        <end position="167"/>
    </location>
</feature>
<dbReference type="AlphaFoldDB" id="A0A6I4UGA0"/>
<dbReference type="EMBL" id="WTYB01000001">
    <property type="protein sequence ID" value="MXP38171.1"/>
    <property type="molecule type" value="Genomic_DNA"/>
</dbReference>
<reference evidence="3 6" key="2">
    <citation type="submission" date="2020-08" db="EMBL/GenBank/DDBJ databases">
        <title>Genomic Encyclopedia of Type Strains, Phase IV (KMG-IV): sequencing the most valuable type-strain genomes for metagenomic binning, comparative biology and taxonomic classification.</title>
        <authorList>
            <person name="Goeker M."/>
        </authorList>
    </citation>
    <scope>NUCLEOTIDE SEQUENCE [LARGE SCALE GENOMIC DNA]</scope>
    <source>
        <strain evidence="3 6">DSM 8510</strain>
    </source>
</reference>
<name>A0A6I4UGA0_9SPHN</name>
<dbReference type="Pfam" id="PF13577">
    <property type="entry name" value="SnoaL_4"/>
    <property type="match status" value="1"/>
</dbReference>
<sequence>MDTQSRLALAADKLECVELVAKMARAIDRRDAALLASLFHPDATDDHGLFSGTATEFVAWVMPLLATMKQTHHVIGQSLIAVDGDRAVGESYFIAHHTLAGPDGDLFMVAAGRYLDTFERREGVWKVLRRHAVYDWNRTGASTDNFDRADPGPMAFGRADREDLSYA</sequence>
<gene>
    <name evidence="3" type="ORF">FHS52_000114</name>
    <name evidence="4" type="ORF">GRI59_06030</name>
</gene>
<accession>A0A6I4UGA0</accession>
<feature type="domain" description="SnoaL-like" evidence="2">
    <location>
        <begin position="10"/>
        <end position="131"/>
    </location>
</feature>
<dbReference type="Proteomes" id="UP000548685">
    <property type="component" value="Unassembled WGS sequence"/>
</dbReference>
<evidence type="ECO:0000256" key="1">
    <source>
        <dbReference type="SAM" id="MobiDB-lite"/>
    </source>
</evidence>
<dbReference type="InterPro" id="IPR037401">
    <property type="entry name" value="SnoaL-like"/>
</dbReference>